<reference evidence="1" key="1">
    <citation type="submission" date="2023-03" db="EMBL/GenBank/DDBJ databases">
        <title>Chromosome-level genomes of two armyworms, Mythimna separata and Mythimna loreyi, provide insights into the biosynthesis and reception of sex pheromones.</title>
        <authorList>
            <person name="Zhao H."/>
        </authorList>
    </citation>
    <scope>NUCLEOTIDE SEQUENCE</scope>
    <source>
        <strain evidence="1">BeijingLab</strain>
    </source>
</reference>
<sequence>MSVTIFRLFVNTLRQNLPRHPIRSVLQVRPISAMEVATVENKIEAESPTETQDIVPNKNMTRFKKRFMKRQWQHSDNENENGETEQKKVCERPVERIKKKKMALLLGYCGVDYYGMQRNPGVRTIEEDLLRALMEAKYVTEDDFNNQQNTQFQRSSRTDKGVSAARQVVSLKLPLEVDVAEINKRLPESIKVFCVKRVTNKFNSKSKCNARTYSYTLPTYVLEPSLSTDEERRQYRITEEKKEQMNKVLSVYKGTKSYHNFTEKKHFQDPSSLRFMMGFTLDRVFVDSDMEFAVLLVKGQSFMLHQIRKMVGLAIAVVRGHTDSSILEKVFAKEKVMIPTAPGLGLVLDTVHYDRYDAKFKESHDSLTWSDVEDQIHEFIHTHIYPVIVKGEVEGKSMETWLEKLQKHSYEPSEDSPDKVDEKELAIGDDDDDDAGDDGDDHNKESKDSSHIDARTNLSKNESPEIEVSYVESSEKNGSIEENNVDESKVKESAISESVQVDNSVNNKSNQ</sequence>
<organism evidence="1 2">
    <name type="scientific">Mythimna loreyi</name>
    <dbReference type="NCBI Taxonomy" id="667449"/>
    <lineage>
        <taxon>Eukaryota</taxon>
        <taxon>Metazoa</taxon>
        <taxon>Ecdysozoa</taxon>
        <taxon>Arthropoda</taxon>
        <taxon>Hexapoda</taxon>
        <taxon>Insecta</taxon>
        <taxon>Pterygota</taxon>
        <taxon>Neoptera</taxon>
        <taxon>Endopterygota</taxon>
        <taxon>Lepidoptera</taxon>
        <taxon>Glossata</taxon>
        <taxon>Ditrysia</taxon>
        <taxon>Noctuoidea</taxon>
        <taxon>Noctuidae</taxon>
        <taxon>Noctuinae</taxon>
        <taxon>Hadenini</taxon>
        <taxon>Mythimna</taxon>
    </lineage>
</organism>
<evidence type="ECO:0000313" key="2">
    <source>
        <dbReference type="Proteomes" id="UP001231649"/>
    </source>
</evidence>
<dbReference type="Proteomes" id="UP001231649">
    <property type="component" value="Chromosome 22"/>
</dbReference>
<proteinExistence type="predicted"/>
<dbReference type="EMBL" id="CM056798">
    <property type="protein sequence ID" value="KAJ8711937.1"/>
    <property type="molecule type" value="Genomic_DNA"/>
</dbReference>
<keyword evidence="2" id="KW-1185">Reference proteome</keyword>
<gene>
    <name evidence="1" type="ORF">PYW08_008891</name>
</gene>
<protein>
    <submittedName>
        <fullName evidence="1">Uncharacterized protein</fullName>
    </submittedName>
</protein>
<comment type="caution">
    <text evidence="1">The sequence shown here is derived from an EMBL/GenBank/DDBJ whole genome shotgun (WGS) entry which is preliminary data.</text>
</comment>
<name>A0ACC2QC75_9NEOP</name>
<evidence type="ECO:0000313" key="1">
    <source>
        <dbReference type="EMBL" id="KAJ8711937.1"/>
    </source>
</evidence>
<accession>A0ACC2QC75</accession>